<evidence type="ECO:0000313" key="1">
    <source>
        <dbReference type="EMBL" id="SEC21631.1"/>
    </source>
</evidence>
<name>A0A1H4QQ19_TSUTY</name>
<sequence length="104" mass="11576">MHSHEPSGCPIIGCDWQRAAARFFPPQFDSVIWSLFQHSFAKVDRGALYSAPGRDLIVEETGLSSATVTRRIAAMRAAGWIRYAHSGSADNPAWYELRIPDRTA</sequence>
<reference evidence="2" key="1">
    <citation type="submission" date="2016-10" db="EMBL/GenBank/DDBJ databases">
        <authorList>
            <person name="Varghese N."/>
            <person name="Submissions S."/>
        </authorList>
    </citation>
    <scope>NUCLEOTIDE SEQUENCE [LARGE SCALE GENOMIC DNA]</scope>
    <source>
        <strain evidence="2">DSM 44234</strain>
    </source>
</reference>
<dbReference type="STRING" id="57704.SAMN04489793_1813"/>
<dbReference type="AlphaFoldDB" id="A0A1H4QQ19"/>
<proteinExistence type="predicted"/>
<evidence type="ECO:0000313" key="2">
    <source>
        <dbReference type="Proteomes" id="UP000182241"/>
    </source>
</evidence>
<protein>
    <recommendedName>
        <fullName evidence="3">Helix-turn-helix domain-containing protein</fullName>
    </recommendedName>
</protein>
<gene>
    <name evidence="1" type="ORF">SAMN04489793_1813</name>
</gene>
<dbReference type="EMBL" id="FNSA01000003">
    <property type="protein sequence ID" value="SEC21631.1"/>
    <property type="molecule type" value="Genomic_DNA"/>
</dbReference>
<accession>A0A1H4QQ19</accession>
<keyword evidence="2" id="KW-1185">Reference proteome</keyword>
<organism evidence="1 2">
    <name type="scientific">Tsukamurella tyrosinosolvens</name>
    <dbReference type="NCBI Taxonomy" id="57704"/>
    <lineage>
        <taxon>Bacteria</taxon>
        <taxon>Bacillati</taxon>
        <taxon>Actinomycetota</taxon>
        <taxon>Actinomycetes</taxon>
        <taxon>Mycobacteriales</taxon>
        <taxon>Tsukamurellaceae</taxon>
        <taxon>Tsukamurella</taxon>
    </lineage>
</organism>
<dbReference type="Proteomes" id="UP000182241">
    <property type="component" value="Unassembled WGS sequence"/>
</dbReference>
<evidence type="ECO:0008006" key="3">
    <source>
        <dbReference type="Google" id="ProtNLM"/>
    </source>
</evidence>